<evidence type="ECO:0000313" key="2">
    <source>
        <dbReference type="Proteomes" id="UP000439123"/>
    </source>
</evidence>
<dbReference type="EMBL" id="CABWLC010000020">
    <property type="protein sequence ID" value="VXA88320.1"/>
    <property type="molecule type" value="Genomic_DNA"/>
</dbReference>
<dbReference type="AlphaFoldDB" id="A0A653LAM9"/>
<organism evidence="1 2">
    <name type="scientific">Aeromonas veronii</name>
    <dbReference type="NCBI Taxonomy" id="654"/>
    <lineage>
        <taxon>Bacteria</taxon>
        <taxon>Pseudomonadati</taxon>
        <taxon>Pseudomonadota</taxon>
        <taxon>Gammaproteobacteria</taxon>
        <taxon>Aeromonadales</taxon>
        <taxon>Aeromonadaceae</taxon>
        <taxon>Aeromonas</taxon>
    </lineage>
</organism>
<protein>
    <submittedName>
        <fullName evidence="1">Uncharacterized protein</fullName>
    </submittedName>
</protein>
<dbReference type="Proteomes" id="UP000439123">
    <property type="component" value="Unassembled WGS sequence"/>
</dbReference>
<proteinExistence type="predicted"/>
<reference evidence="1 2" key="1">
    <citation type="submission" date="2019-10" db="EMBL/GenBank/DDBJ databases">
        <authorList>
            <person name="Karimi E."/>
        </authorList>
    </citation>
    <scope>NUCLEOTIDE SEQUENCE [LARGE SCALE GENOMIC DNA]</scope>
    <source>
        <strain evidence="1">Aeromonas sp. 8C</strain>
    </source>
</reference>
<evidence type="ECO:0000313" key="1">
    <source>
        <dbReference type="EMBL" id="VXA88320.1"/>
    </source>
</evidence>
<gene>
    <name evidence="1" type="ORF">AERO8C_70032</name>
</gene>
<accession>A0A653LAM9</accession>
<sequence length="28" mass="3288">MSCLHKKSITLERMKSFPENKLTIIILI</sequence>
<name>A0A653LAM9_AERVE</name>